<comment type="caution">
    <text evidence="2">The sequence shown here is derived from an EMBL/GenBank/DDBJ whole genome shotgun (WGS) entry which is preliminary data.</text>
</comment>
<dbReference type="AlphaFoldDB" id="A0AAW1PWP2"/>
<evidence type="ECO:0000256" key="1">
    <source>
        <dbReference type="SAM" id="MobiDB-lite"/>
    </source>
</evidence>
<evidence type="ECO:0000313" key="2">
    <source>
        <dbReference type="EMBL" id="KAK9814200.1"/>
    </source>
</evidence>
<proteinExistence type="predicted"/>
<accession>A0AAW1PWP2</accession>
<gene>
    <name evidence="2" type="ORF">WJX72_002175</name>
</gene>
<keyword evidence="3" id="KW-1185">Reference proteome</keyword>
<organism evidence="2 3">
    <name type="scientific">[Myrmecia] bisecta</name>
    <dbReference type="NCBI Taxonomy" id="41462"/>
    <lineage>
        <taxon>Eukaryota</taxon>
        <taxon>Viridiplantae</taxon>
        <taxon>Chlorophyta</taxon>
        <taxon>core chlorophytes</taxon>
        <taxon>Trebouxiophyceae</taxon>
        <taxon>Trebouxiales</taxon>
        <taxon>Trebouxiaceae</taxon>
        <taxon>Myrmecia</taxon>
    </lineage>
</organism>
<protein>
    <submittedName>
        <fullName evidence="2">Uncharacterized protein</fullName>
    </submittedName>
</protein>
<dbReference type="Proteomes" id="UP001489004">
    <property type="component" value="Unassembled WGS sequence"/>
</dbReference>
<evidence type="ECO:0000313" key="3">
    <source>
        <dbReference type="Proteomes" id="UP001489004"/>
    </source>
</evidence>
<dbReference type="EMBL" id="JALJOR010000007">
    <property type="protein sequence ID" value="KAK9814200.1"/>
    <property type="molecule type" value="Genomic_DNA"/>
</dbReference>
<reference evidence="2 3" key="1">
    <citation type="journal article" date="2024" name="Nat. Commun.">
        <title>Phylogenomics reveals the evolutionary origins of lichenization in chlorophyte algae.</title>
        <authorList>
            <person name="Puginier C."/>
            <person name="Libourel C."/>
            <person name="Otte J."/>
            <person name="Skaloud P."/>
            <person name="Haon M."/>
            <person name="Grisel S."/>
            <person name="Petersen M."/>
            <person name="Berrin J.G."/>
            <person name="Delaux P.M."/>
            <person name="Dal Grande F."/>
            <person name="Keller J."/>
        </authorList>
    </citation>
    <scope>NUCLEOTIDE SEQUENCE [LARGE SCALE GENOMIC DNA]</scope>
    <source>
        <strain evidence="2 3">SAG 2043</strain>
    </source>
</reference>
<name>A0AAW1PWP2_9CHLO</name>
<sequence length="198" mass="21936">MSADARAPDAVDVEHVRKGLGDYGYKGKIQMLCAKRQEAGRADPDSAMLRGIRLLFAEEPDEGARLNINLLKDWSGGGALSFRLLFSNEVDEKMVDGVKRRSSWWGWRLRELPREEEAEDEEVTDPTWASSASSLQHYLGGSPDHPQEHIDHGPASGEALDLDEHFVQVQGVYEYSKSGKPTAADLKAGLRRFLTGGK</sequence>
<feature type="region of interest" description="Disordered" evidence="1">
    <location>
        <begin position="115"/>
        <end position="157"/>
    </location>
</feature>